<accession>A0A4D6MRN3</accession>
<dbReference type="Proteomes" id="UP000501690">
    <property type="component" value="Linkage Group LG8"/>
</dbReference>
<protein>
    <submittedName>
        <fullName evidence="2">Uncharacterized protein</fullName>
    </submittedName>
</protein>
<proteinExistence type="predicted"/>
<evidence type="ECO:0000313" key="3">
    <source>
        <dbReference type="Proteomes" id="UP000501690"/>
    </source>
</evidence>
<name>A0A4D6MRN3_VIGUN</name>
<sequence>MLPVRVLRKWVICCYLTDNPGVMAHHAKKVGGEVDLFAKLRDKIANAAKGEGQSQAPNLAGPVVDTYRPPVAQRSAPSKMKGVGKDRKRLRAHAKTGGVGSSGLSNPDLGGCERAKIQMRKGLELKLSDEEVAVVEAVDLGLTMRAMSEYLARGMVLSRQMCIRDRSEYGH</sequence>
<dbReference type="AlphaFoldDB" id="A0A4D6MRN3"/>
<evidence type="ECO:0000256" key="1">
    <source>
        <dbReference type="SAM" id="MobiDB-lite"/>
    </source>
</evidence>
<keyword evidence="3" id="KW-1185">Reference proteome</keyword>
<feature type="region of interest" description="Disordered" evidence="1">
    <location>
        <begin position="48"/>
        <end position="87"/>
    </location>
</feature>
<organism evidence="2 3">
    <name type="scientific">Vigna unguiculata</name>
    <name type="common">Cowpea</name>
    <dbReference type="NCBI Taxonomy" id="3917"/>
    <lineage>
        <taxon>Eukaryota</taxon>
        <taxon>Viridiplantae</taxon>
        <taxon>Streptophyta</taxon>
        <taxon>Embryophyta</taxon>
        <taxon>Tracheophyta</taxon>
        <taxon>Spermatophyta</taxon>
        <taxon>Magnoliopsida</taxon>
        <taxon>eudicotyledons</taxon>
        <taxon>Gunneridae</taxon>
        <taxon>Pentapetalae</taxon>
        <taxon>rosids</taxon>
        <taxon>fabids</taxon>
        <taxon>Fabales</taxon>
        <taxon>Fabaceae</taxon>
        <taxon>Papilionoideae</taxon>
        <taxon>50 kb inversion clade</taxon>
        <taxon>NPAAA clade</taxon>
        <taxon>indigoferoid/millettioid clade</taxon>
        <taxon>Phaseoleae</taxon>
        <taxon>Vigna</taxon>
    </lineage>
</organism>
<evidence type="ECO:0000313" key="2">
    <source>
        <dbReference type="EMBL" id="QCE03728.1"/>
    </source>
</evidence>
<gene>
    <name evidence="2" type="ORF">DEO72_LG8g1753</name>
</gene>
<dbReference type="EMBL" id="CP039352">
    <property type="protein sequence ID" value="QCE03728.1"/>
    <property type="molecule type" value="Genomic_DNA"/>
</dbReference>
<reference evidence="2 3" key="1">
    <citation type="submission" date="2019-04" db="EMBL/GenBank/DDBJ databases">
        <title>An improved genome assembly and genetic linkage map for asparagus bean, Vigna unguiculata ssp. sesquipedialis.</title>
        <authorList>
            <person name="Xia Q."/>
            <person name="Zhang R."/>
            <person name="Dong Y."/>
        </authorList>
    </citation>
    <scope>NUCLEOTIDE SEQUENCE [LARGE SCALE GENOMIC DNA]</scope>
    <source>
        <tissue evidence="2">Leaf</tissue>
    </source>
</reference>